<evidence type="ECO:0000313" key="3">
    <source>
        <dbReference type="Proteomes" id="UP000429232"/>
    </source>
</evidence>
<dbReference type="SUPFAM" id="SSF55729">
    <property type="entry name" value="Acyl-CoA N-acyltransferases (Nat)"/>
    <property type="match status" value="1"/>
</dbReference>
<dbReference type="KEGG" id="mgik:GO620_014380"/>
<dbReference type="InterPro" id="IPR016181">
    <property type="entry name" value="Acyl_CoA_acyltransferase"/>
</dbReference>
<sequence length="108" mass="12485">MAIIFETERFIIREYLPADLDDFVRLLTDPEVKVYLPQRSREEWSTIFNANLDFYKSNPGLGRWGVEDKRTGKLVANAMLLPSRESLEGHEVGYSLEKFYGETAPGLR</sequence>
<gene>
    <name evidence="2" type="ORF">GO620_014380</name>
</gene>
<dbReference type="InterPro" id="IPR051531">
    <property type="entry name" value="N-acetyltransferase"/>
</dbReference>
<name>A0A7T7JGL0_9SPHI</name>
<keyword evidence="2" id="KW-0808">Transferase</keyword>
<evidence type="ECO:0000259" key="1">
    <source>
        <dbReference type="Pfam" id="PF13302"/>
    </source>
</evidence>
<dbReference type="RefSeq" id="WP_198173533.1">
    <property type="nucleotide sequence ID" value="NZ_CP066775.1"/>
</dbReference>
<dbReference type="Proteomes" id="UP000429232">
    <property type="component" value="Chromosome"/>
</dbReference>
<dbReference type="InterPro" id="IPR000182">
    <property type="entry name" value="GNAT_dom"/>
</dbReference>
<feature type="domain" description="N-acetyltransferase" evidence="1">
    <location>
        <begin position="9"/>
        <end position="98"/>
    </location>
</feature>
<dbReference type="Gene3D" id="3.40.630.30">
    <property type="match status" value="1"/>
</dbReference>
<protein>
    <submittedName>
        <fullName evidence="2">GNAT family N-acetyltransferase</fullName>
    </submittedName>
</protein>
<dbReference type="AlphaFoldDB" id="A0A7T7JGL0"/>
<accession>A0A7T7JGL0</accession>
<dbReference type="PANTHER" id="PTHR43792:SF1">
    <property type="entry name" value="N-ACETYLTRANSFERASE DOMAIN-CONTAINING PROTEIN"/>
    <property type="match status" value="1"/>
</dbReference>
<evidence type="ECO:0000313" key="2">
    <source>
        <dbReference type="EMBL" id="QQL49346.1"/>
    </source>
</evidence>
<dbReference type="EMBL" id="CP066775">
    <property type="protein sequence ID" value="QQL49346.1"/>
    <property type="molecule type" value="Genomic_DNA"/>
</dbReference>
<keyword evidence="3" id="KW-1185">Reference proteome</keyword>
<proteinExistence type="predicted"/>
<organism evidence="2 3">
    <name type="scientific">Mucilaginibacter ginkgonis</name>
    <dbReference type="NCBI Taxonomy" id="2682091"/>
    <lineage>
        <taxon>Bacteria</taxon>
        <taxon>Pseudomonadati</taxon>
        <taxon>Bacteroidota</taxon>
        <taxon>Sphingobacteriia</taxon>
        <taxon>Sphingobacteriales</taxon>
        <taxon>Sphingobacteriaceae</taxon>
        <taxon>Mucilaginibacter</taxon>
    </lineage>
</organism>
<dbReference type="Pfam" id="PF13302">
    <property type="entry name" value="Acetyltransf_3"/>
    <property type="match status" value="1"/>
</dbReference>
<dbReference type="GO" id="GO:0016747">
    <property type="term" value="F:acyltransferase activity, transferring groups other than amino-acyl groups"/>
    <property type="evidence" value="ECO:0007669"/>
    <property type="project" value="InterPro"/>
</dbReference>
<dbReference type="PANTHER" id="PTHR43792">
    <property type="entry name" value="GNAT FAMILY, PUTATIVE (AFU_ORTHOLOGUE AFUA_3G00765)-RELATED-RELATED"/>
    <property type="match status" value="1"/>
</dbReference>
<reference evidence="2 3" key="1">
    <citation type="submission" date="2020-12" db="EMBL/GenBank/DDBJ databases">
        <title>HMF7856_wgs.fasta genome submission.</title>
        <authorList>
            <person name="Kang H."/>
            <person name="Kim H."/>
            <person name="Joh K."/>
        </authorList>
    </citation>
    <scope>NUCLEOTIDE SEQUENCE [LARGE SCALE GENOMIC DNA]</scope>
    <source>
        <strain evidence="2 3">HMF7856</strain>
    </source>
</reference>